<dbReference type="InterPro" id="IPR032710">
    <property type="entry name" value="NTF2-like_dom_sf"/>
</dbReference>
<feature type="domain" description="SnoaL-like" evidence="1">
    <location>
        <begin position="10"/>
        <end position="134"/>
    </location>
</feature>
<dbReference type="InterPro" id="IPR037401">
    <property type="entry name" value="SnoaL-like"/>
</dbReference>
<reference evidence="2 3" key="1">
    <citation type="submission" date="2022-10" db="EMBL/GenBank/DDBJ databases">
        <title>Draft genome sequence of Streptomyces sp. YSPA8.</title>
        <authorList>
            <person name="Moriuchi R."/>
            <person name="Dohra H."/>
            <person name="Yamamura H."/>
            <person name="Kodani S."/>
        </authorList>
    </citation>
    <scope>NUCLEOTIDE SEQUENCE [LARGE SCALE GENOMIC DNA]</scope>
    <source>
        <strain evidence="2 3">YSPA8</strain>
    </source>
</reference>
<dbReference type="RefSeq" id="WP_323447757.1">
    <property type="nucleotide sequence ID" value="NZ_BSBI01000005.1"/>
</dbReference>
<organism evidence="2 3">
    <name type="scientific">Streptomyces yaizuensis</name>
    <dbReference type="NCBI Taxonomy" id="2989713"/>
    <lineage>
        <taxon>Bacteria</taxon>
        <taxon>Bacillati</taxon>
        <taxon>Actinomycetota</taxon>
        <taxon>Actinomycetes</taxon>
        <taxon>Kitasatosporales</taxon>
        <taxon>Streptomycetaceae</taxon>
        <taxon>Streptomyces</taxon>
    </lineage>
</organism>
<dbReference type="EMBL" id="BSBI01000005">
    <property type="protein sequence ID" value="GLF95718.1"/>
    <property type="molecule type" value="Genomic_DNA"/>
</dbReference>
<gene>
    <name evidence="2" type="ORF">SYYSPA8_15495</name>
</gene>
<evidence type="ECO:0000259" key="1">
    <source>
        <dbReference type="Pfam" id="PF13577"/>
    </source>
</evidence>
<evidence type="ECO:0000313" key="2">
    <source>
        <dbReference type="EMBL" id="GLF95718.1"/>
    </source>
</evidence>
<dbReference type="Gene3D" id="3.10.450.50">
    <property type="match status" value="1"/>
</dbReference>
<dbReference type="Pfam" id="PF13577">
    <property type="entry name" value="SnoaL_4"/>
    <property type="match status" value="1"/>
</dbReference>
<dbReference type="SUPFAM" id="SSF54427">
    <property type="entry name" value="NTF2-like"/>
    <property type="match status" value="1"/>
</dbReference>
<sequence>MTQRTDLATMMDRVAIDELVTEYAAAVDDADWAGFRALFTPDARLDYSGAGGIDDTVERAAEWVELALSHFPVRQHLIVNRRLRLKDLGGYAGDTAEVRADYIIPMQVEEGTMVVTGGRYTFGAVRTDAGWRLGSLVVAEKWRRAA</sequence>
<protein>
    <submittedName>
        <fullName evidence="2">Nuclear transport factor 2 family protein</fullName>
    </submittedName>
</protein>
<accession>A0ABQ5NZD5</accession>
<keyword evidence="3" id="KW-1185">Reference proteome</keyword>
<comment type="caution">
    <text evidence="2">The sequence shown here is derived from an EMBL/GenBank/DDBJ whole genome shotgun (WGS) entry which is preliminary data.</text>
</comment>
<evidence type="ECO:0000313" key="3">
    <source>
        <dbReference type="Proteomes" id="UP001291653"/>
    </source>
</evidence>
<proteinExistence type="predicted"/>
<name>A0ABQ5NZD5_9ACTN</name>
<dbReference type="Proteomes" id="UP001291653">
    <property type="component" value="Unassembled WGS sequence"/>
</dbReference>